<keyword evidence="10" id="KW-1185">Reference proteome</keyword>
<keyword evidence="5 7" id="KW-0472">Membrane</keyword>
<dbReference type="InterPro" id="IPR018076">
    <property type="entry name" value="T2SS_GspF_dom"/>
</dbReference>
<dbReference type="AlphaFoldDB" id="A0A0S4QXG0"/>
<keyword evidence="2" id="KW-1003">Cell membrane</keyword>
<gene>
    <name evidence="9" type="ORF">Ga0074812_13434</name>
</gene>
<feature type="transmembrane region" description="Helical" evidence="7">
    <location>
        <begin position="165"/>
        <end position="185"/>
    </location>
</feature>
<dbReference type="Pfam" id="PF00482">
    <property type="entry name" value="T2SSF"/>
    <property type="match status" value="1"/>
</dbReference>
<dbReference type="PANTHER" id="PTHR35007">
    <property type="entry name" value="INTEGRAL MEMBRANE PROTEIN-RELATED"/>
    <property type="match status" value="1"/>
</dbReference>
<feature type="domain" description="Type II secretion system protein GspF" evidence="8">
    <location>
        <begin position="233"/>
        <end position="355"/>
    </location>
</feature>
<keyword evidence="4 7" id="KW-1133">Transmembrane helix</keyword>
<keyword evidence="3 7" id="KW-0812">Transmembrane</keyword>
<comment type="subcellular location">
    <subcellularLocation>
        <location evidence="1">Cell membrane</location>
        <topology evidence="1">Multi-pass membrane protein</topology>
    </subcellularLocation>
</comment>
<evidence type="ECO:0000256" key="5">
    <source>
        <dbReference type="ARBA" id="ARBA00023136"/>
    </source>
</evidence>
<feature type="transmembrane region" description="Helical" evidence="7">
    <location>
        <begin position="6"/>
        <end position="23"/>
    </location>
</feature>
<organism evidence="9 10">
    <name type="scientific">Parafrankia irregularis</name>
    <dbReference type="NCBI Taxonomy" id="795642"/>
    <lineage>
        <taxon>Bacteria</taxon>
        <taxon>Bacillati</taxon>
        <taxon>Actinomycetota</taxon>
        <taxon>Actinomycetes</taxon>
        <taxon>Frankiales</taxon>
        <taxon>Frankiaceae</taxon>
        <taxon>Parafrankia</taxon>
    </lineage>
</organism>
<feature type="region of interest" description="Disordered" evidence="6">
    <location>
        <begin position="42"/>
        <end position="103"/>
    </location>
</feature>
<accession>A0A0S4QXG0</accession>
<dbReference type="RefSeq" id="WP_091284495.1">
    <property type="nucleotide sequence ID" value="NZ_FAOZ01000034.1"/>
</dbReference>
<evidence type="ECO:0000256" key="7">
    <source>
        <dbReference type="SAM" id="Phobius"/>
    </source>
</evidence>
<evidence type="ECO:0000256" key="4">
    <source>
        <dbReference type="ARBA" id="ARBA00022989"/>
    </source>
</evidence>
<dbReference type="EMBL" id="FAOZ01000034">
    <property type="protein sequence ID" value="CUU60004.1"/>
    <property type="molecule type" value="Genomic_DNA"/>
</dbReference>
<dbReference type="PANTHER" id="PTHR35007:SF2">
    <property type="entry name" value="PILUS ASSEMBLE PROTEIN"/>
    <property type="match status" value="1"/>
</dbReference>
<feature type="transmembrane region" description="Helical" evidence="7">
    <location>
        <begin position="344"/>
        <end position="368"/>
    </location>
</feature>
<dbReference type="Proteomes" id="UP000198802">
    <property type="component" value="Unassembled WGS sequence"/>
</dbReference>
<evidence type="ECO:0000256" key="3">
    <source>
        <dbReference type="ARBA" id="ARBA00022692"/>
    </source>
</evidence>
<protein>
    <submittedName>
        <fullName evidence="9">Tight adherence protein C</fullName>
    </submittedName>
</protein>
<reference evidence="10" key="1">
    <citation type="submission" date="2015-11" db="EMBL/GenBank/DDBJ databases">
        <authorList>
            <person name="Varghese N."/>
        </authorList>
    </citation>
    <scope>NUCLEOTIDE SEQUENCE [LARGE SCALE GENOMIC DNA]</scope>
    <source>
        <strain evidence="10">DSM 45899</strain>
    </source>
</reference>
<evidence type="ECO:0000256" key="2">
    <source>
        <dbReference type="ARBA" id="ARBA00022475"/>
    </source>
</evidence>
<evidence type="ECO:0000313" key="9">
    <source>
        <dbReference type="EMBL" id="CUU60004.1"/>
    </source>
</evidence>
<feature type="transmembrane region" description="Helical" evidence="7">
    <location>
        <begin position="191"/>
        <end position="213"/>
    </location>
</feature>
<proteinExistence type="predicted"/>
<sequence>MSTAATGALVGLLFGVGLVIVIFRSPPARKVRLADRMDPYLRDTPSPSRLLSDAPEPGAAAGRRATDSASTSSATASGPGSGSASAGSGTRFAAGSRRGAHGRRAAGAETRILVGLGTVEALLRPFIADAAGRLDRFLGGRTALTRRLVQAGGRTTIEEFRVQQVITAVVGALLGASVLALRTLLGIGPPALVGVALVVAGTAGGILARDWWLTRAIREREDRMLMEFPTVAELLALAVTAGESAIGALERVSRLTRGELGTELRLALADARAGATLVQALEGIAARTSLPPLTRFVDGMAVAIERGTPLADVLRAQAVDVREAGKRQLLEAGGRKEIAMMIPVVFLILPTTVIFAFYPALVSFTVIAQ</sequence>
<evidence type="ECO:0000256" key="6">
    <source>
        <dbReference type="SAM" id="MobiDB-lite"/>
    </source>
</evidence>
<evidence type="ECO:0000313" key="10">
    <source>
        <dbReference type="Proteomes" id="UP000198802"/>
    </source>
</evidence>
<dbReference type="GO" id="GO:0005886">
    <property type="term" value="C:plasma membrane"/>
    <property type="evidence" value="ECO:0007669"/>
    <property type="project" value="UniProtKB-SubCell"/>
</dbReference>
<feature type="compositionally biased region" description="Low complexity" evidence="6">
    <location>
        <begin position="54"/>
        <end position="97"/>
    </location>
</feature>
<evidence type="ECO:0000259" key="8">
    <source>
        <dbReference type="Pfam" id="PF00482"/>
    </source>
</evidence>
<evidence type="ECO:0000256" key="1">
    <source>
        <dbReference type="ARBA" id="ARBA00004651"/>
    </source>
</evidence>
<name>A0A0S4QXG0_9ACTN</name>